<dbReference type="GO" id="GO:0016755">
    <property type="term" value="F:aminoacyltransferase activity"/>
    <property type="evidence" value="ECO:0007669"/>
    <property type="project" value="InterPro"/>
</dbReference>
<keyword evidence="3" id="KW-0133">Cell shape</keyword>
<accession>A0A1F4ZBP8</accession>
<evidence type="ECO:0000313" key="8">
    <source>
        <dbReference type="Proteomes" id="UP000177080"/>
    </source>
</evidence>
<dbReference type="GO" id="GO:0009252">
    <property type="term" value="P:peptidoglycan biosynthetic process"/>
    <property type="evidence" value="ECO:0007669"/>
    <property type="project" value="UniProtKB-KW"/>
</dbReference>
<gene>
    <name evidence="7" type="ORF">A2989_00810</name>
</gene>
<dbReference type="InterPro" id="IPR003447">
    <property type="entry name" value="FEMABX"/>
</dbReference>
<dbReference type="PANTHER" id="PTHR36174">
    <property type="entry name" value="LIPID II:GLYCINE GLYCYLTRANSFERASE"/>
    <property type="match status" value="1"/>
</dbReference>
<dbReference type="Proteomes" id="UP000177080">
    <property type="component" value="Unassembled WGS sequence"/>
</dbReference>
<keyword evidence="2" id="KW-0808">Transferase</keyword>
<dbReference type="SUPFAM" id="SSF55729">
    <property type="entry name" value="Acyl-CoA N-acyltransferases (Nat)"/>
    <property type="match status" value="1"/>
</dbReference>
<evidence type="ECO:0000256" key="6">
    <source>
        <dbReference type="ARBA" id="ARBA00023316"/>
    </source>
</evidence>
<dbReference type="PROSITE" id="PS51191">
    <property type="entry name" value="FEMABX"/>
    <property type="match status" value="1"/>
</dbReference>
<keyword evidence="4" id="KW-0573">Peptidoglycan synthesis</keyword>
<proteinExistence type="inferred from homology"/>
<evidence type="ECO:0000256" key="2">
    <source>
        <dbReference type="ARBA" id="ARBA00022679"/>
    </source>
</evidence>
<dbReference type="STRING" id="1797259.A2989_00810"/>
<reference evidence="7 8" key="1">
    <citation type="journal article" date="2016" name="Nat. Commun.">
        <title>Thousands of microbial genomes shed light on interconnected biogeochemical processes in an aquifer system.</title>
        <authorList>
            <person name="Anantharaman K."/>
            <person name="Brown C.T."/>
            <person name="Hug L.A."/>
            <person name="Sharon I."/>
            <person name="Castelle C.J."/>
            <person name="Probst A.J."/>
            <person name="Thomas B.C."/>
            <person name="Singh A."/>
            <person name="Wilkins M.J."/>
            <person name="Karaoz U."/>
            <person name="Brodie E.L."/>
            <person name="Williams K.H."/>
            <person name="Hubbard S.S."/>
            <person name="Banfield J.F."/>
        </authorList>
    </citation>
    <scope>NUCLEOTIDE SEQUENCE [LARGE SCALE GENOMIC DNA]</scope>
</reference>
<name>A0A1F4ZBP8_9BACT</name>
<dbReference type="EMBL" id="MEXN01000007">
    <property type="protein sequence ID" value="OGD03356.1"/>
    <property type="molecule type" value="Genomic_DNA"/>
</dbReference>
<evidence type="ECO:0000256" key="5">
    <source>
        <dbReference type="ARBA" id="ARBA00023315"/>
    </source>
</evidence>
<dbReference type="InterPro" id="IPR050644">
    <property type="entry name" value="PG_Glycine_Bridge_Synth"/>
</dbReference>
<sequence length="270" mass="31881">MEDLADIEVEDVRQSIEYGRYIEKIGWRVESGIFLRKLGPVTIAKIQRRDLPPGWEKILKRNRVVMCKYEPLRTPVGWRQDNWPLLGTKTLRVDLRPSEEKIFNSFKKDCRYIVRKLQDTTRLPDGQGYKIQTDDFEGFYEIWRKSAKRKHLWIPGKKEFDFLVDSFGEKCFCATINGEAGAVILTHEKTAFYYYAGATEEGNRMNLPYLVVWEAMKEAKRRGMKVWDFEGIYDSRWPNKGWLGFSHFKKSFGGVEVEYPGCFTRWQVPF</sequence>
<comment type="similarity">
    <text evidence="1">Belongs to the FemABX family.</text>
</comment>
<dbReference type="Gene3D" id="3.40.630.30">
    <property type="match status" value="1"/>
</dbReference>
<evidence type="ECO:0000256" key="3">
    <source>
        <dbReference type="ARBA" id="ARBA00022960"/>
    </source>
</evidence>
<keyword evidence="5" id="KW-0012">Acyltransferase</keyword>
<dbReference type="Pfam" id="PF02388">
    <property type="entry name" value="FemAB"/>
    <property type="match status" value="1"/>
</dbReference>
<dbReference type="PANTHER" id="PTHR36174:SF1">
    <property type="entry name" value="LIPID II:GLYCINE GLYCYLTRANSFERASE"/>
    <property type="match status" value="1"/>
</dbReference>
<dbReference type="InterPro" id="IPR016181">
    <property type="entry name" value="Acyl_CoA_acyltransferase"/>
</dbReference>
<evidence type="ECO:0000256" key="4">
    <source>
        <dbReference type="ARBA" id="ARBA00022984"/>
    </source>
</evidence>
<organism evidence="7 8">
    <name type="scientific">Candidatus Amesbacteria bacterium RIFCSPLOWO2_01_FULL_48_25</name>
    <dbReference type="NCBI Taxonomy" id="1797259"/>
    <lineage>
        <taxon>Bacteria</taxon>
        <taxon>Candidatus Amesiibacteriota</taxon>
    </lineage>
</organism>
<evidence type="ECO:0000313" key="7">
    <source>
        <dbReference type="EMBL" id="OGD03356.1"/>
    </source>
</evidence>
<protein>
    <recommendedName>
        <fullName evidence="9">BioF2-like acetyltransferase domain-containing protein</fullName>
    </recommendedName>
</protein>
<dbReference type="GO" id="GO:0071555">
    <property type="term" value="P:cell wall organization"/>
    <property type="evidence" value="ECO:0007669"/>
    <property type="project" value="UniProtKB-KW"/>
</dbReference>
<evidence type="ECO:0000256" key="1">
    <source>
        <dbReference type="ARBA" id="ARBA00009943"/>
    </source>
</evidence>
<evidence type="ECO:0008006" key="9">
    <source>
        <dbReference type="Google" id="ProtNLM"/>
    </source>
</evidence>
<dbReference type="GO" id="GO:0008360">
    <property type="term" value="P:regulation of cell shape"/>
    <property type="evidence" value="ECO:0007669"/>
    <property type="project" value="UniProtKB-KW"/>
</dbReference>
<dbReference type="AlphaFoldDB" id="A0A1F4ZBP8"/>
<comment type="caution">
    <text evidence="7">The sequence shown here is derived from an EMBL/GenBank/DDBJ whole genome shotgun (WGS) entry which is preliminary data.</text>
</comment>
<keyword evidence="6" id="KW-0961">Cell wall biogenesis/degradation</keyword>